<dbReference type="InterPro" id="IPR050796">
    <property type="entry name" value="SCF_F-box_component"/>
</dbReference>
<comment type="caution">
    <text evidence="2">The sequence shown here is derived from an EMBL/GenBank/DDBJ whole genome shotgun (WGS) entry which is preliminary data.</text>
</comment>
<dbReference type="AlphaFoldDB" id="A0AAV1QNX3"/>
<keyword evidence="3" id="KW-1185">Reference proteome</keyword>
<dbReference type="SUPFAM" id="SSF81383">
    <property type="entry name" value="F-box domain"/>
    <property type="match status" value="1"/>
</dbReference>
<feature type="domain" description="F-box" evidence="1">
    <location>
        <begin position="2"/>
        <end position="47"/>
    </location>
</feature>
<organism evidence="2 3">
    <name type="scientific">Dovyalis caffra</name>
    <dbReference type="NCBI Taxonomy" id="77055"/>
    <lineage>
        <taxon>Eukaryota</taxon>
        <taxon>Viridiplantae</taxon>
        <taxon>Streptophyta</taxon>
        <taxon>Embryophyta</taxon>
        <taxon>Tracheophyta</taxon>
        <taxon>Spermatophyta</taxon>
        <taxon>Magnoliopsida</taxon>
        <taxon>eudicotyledons</taxon>
        <taxon>Gunneridae</taxon>
        <taxon>Pentapetalae</taxon>
        <taxon>rosids</taxon>
        <taxon>fabids</taxon>
        <taxon>Malpighiales</taxon>
        <taxon>Salicaceae</taxon>
        <taxon>Flacourtieae</taxon>
        <taxon>Dovyalis</taxon>
    </lineage>
</organism>
<dbReference type="Pfam" id="PF00646">
    <property type="entry name" value="F-box"/>
    <property type="match status" value="1"/>
</dbReference>
<dbReference type="Proteomes" id="UP001314170">
    <property type="component" value="Unassembled WGS sequence"/>
</dbReference>
<accession>A0AAV1QNX3</accession>
<dbReference type="PROSITE" id="PS50181">
    <property type="entry name" value="FBOX"/>
    <property type="match status" value="1"/>
</dbReference>
<dbReference type="PANTHER" id="PTHR31672">
    <property type="entry name" value="BNACNNG10540D PROTEIN"/>
    <property type="match status" value="1"/>
</dbReference>
<dbReference type="NCBIfam" id="TIGR01640">
    <property type="entry name" value="F_box_assoc_1"/>
    <property type="match status" value="1"/>
</dbReference>
<dbReference type="Gene3D" id="1.20.1280.50">
    <property type="match status" value="1"/>
</dbReference>
<dbReference type="Pfam" id="PF07734">
    <property type="entry name" value="FBA_1"/>
    <property type="match status" value="1"/>
</dbReference>
<dbReference type="InterPro" id="IPR036047">
    <property type="entry name" value="F-box-like_dom_sf"/>
</dbReference>
<evidence type="ECO:0000313" key="3">
    <source>
        <dbReference type="Proteomes" id="UP001314170"/>
    </source>
</evidence>
<name>A0AAV1QNX3_9ROSI</name>
<protein>
    <recommendedName>
        <fullName evidence="1">F-box domain-containing protein</fullName>
    </recommendedName>
</protein>
<proteinExistence type="predicted"/>
<gene>
    <name evidence="2" type="ORF">DCAF_LOCUS254</name>
</gene>
<dbReference type="EMBL" id="CAWUPB010000027">
    <property type="protein sequence ID" value="CAK7322643.1"/>
    <property type="molecule type" value="Genomic_DNA"/>
</dbReference>
<dbReference type="PANTHER" id="PTHR31672:SF13">
    <property type="entry name" value="F-BOX PROTEIN CPR30-LIKE"/>
    <property type="match status" value="1"/>
</dbReference>
<dbReference type="SMART" id="SM00256">
    <property type="entry name" value="FBOX"/>
    <property type="match status" value="1"/>
</dbReference>
<reference evidence="2 3" key="1">
    <citation type="submission" date="2024-01" db="EMBL/GenBank/DDBJ databases">
        <authorList>
            <person name="Waweru B."/>
        </authorList>
    </citation>
    <scope>NUCLEOTIDE SEQUENCE [LARGE SCALE GENOMIC DNA]</scope>
</reference>
<dbReference type="InterPro" id="IPR006527">
    <property type="entry name" value="F-box-assoc_dom_typ1"/>
</dbReference>
<dbReference type="InterPro" id="IPR017451">
    <property type="entry name" value="F-box-assoc_interact_dom"/>
</dbReference>
<sequence length="403" mass="46608">MSCCISILPEHILQSIFFKLPIATLVRCRYVCKSWRHILADPNFAKLHGRFANLLLFVDRKGLSSRLSRCRNLYFLEPEGGSIDYGKSLATVFSWSSELSSVFSVENSCKGLLCLRRNNIDGLTDGIWILNPLTGEYIILPPHEDDQIRQYFYRCGLGFCPNTNLYKVIKMFHTRHDKTMNAEVYTLGTDEWRKIGVVPQYNAPRRDNLRSFTNAPCRYNWSLTNASVNGSIHWLIMDMNGPRIRPIQMCAFDFEIEKFRSFGLPPIFQGDDYCWTEIGVVRESLCISCRNRFRLQVTEIWLMKEYGVEGSWTKMLVLDFRIDYFDSLDFRVVELLENGNVLLKRGYMTLFLYNPETKVLVKMNNGRTQIPIPAAVVSKPSFACLEDVVGDSSRVLKGFVWDH</sequence>
<evidence type="ECO:0000313" key="2">
    <source>
        <dbReference type="EMBL" id="CAK7322643.1"/>
    </source>
</evidence>
<dbReference type="InterPro" id="IPR001810">
    <property type="entry name" value="F-box_dom"/>
</dbReference>
<evidence type="ECO:0000259" key="1">
    <source>
        <dbReference type="PROSITE" id="PS50181"/>
    </source>
</evidence>